<gene>
    <name evidence="1" type="ORF">D7223_08825</name>
</gene>
<comment type="caution">
    <text evidence="1">The sequence shown here is derived from an EMBL/GenBank/DDBJ whole genome shotgun (WGS) entry which is preliminary data.</text>
</comment>
<organism evidence="1 2">
    <name type="scientific">Micromonospora endolithica</name>
    <dbReference type="NCBI Taxonomy" id="230091"/>
    <lineage>
        <taxon>Bacteria</taxon>
        <taxon>Bacillati</taxon>
        <taxon>Actinomycetota</taxon>
        <taxon>Actinomycetes</taxon>
        <taxon>Micromonosporales</taxon>
        <taxon>Micromonosporaceae</taxon>
        <taxon>Micromonospora</taxon>
    </lineage>
</organism>
<dbReference type="Proteomes" id="UP000281726">
    <property type="component" value="Unassembled WGS sequence"/>
</dbReference>
<name>A0A3A9ZNQ0_9ACTN</name>
<protein>
    <submittedName>
        <fullName evidence="1">ArsR family transcriptional regulator</fullName>
    </submittedName>
</protein>
<proteinExistence type="predicted"/>
<dbReference type="InterPro" id="IPR036390">
    <property type="entry name" value="WH_DNA-bd_sf"/>
</dbReference>
<accession>A0A3A9ZNQ0</accession>
<dbReference type="OrthoDB" id="3730926at2"/>
<dbReference type="AlphaFoldDB" id="A0A3A9ZNQ0"/>
<dbReference type="InterPro" id="IPR036388">
    <property type="entry name" value="WH-like_DNA-bd_sf"/>
</dbReference>
<keyword evidence="2" id="KW-1185">Reference proteome</keyword>
<evidence type="ECO:0000313" key="1">
    <source>
        <dbReference type="EMBL" id="RKN49564.1"/>
    </source>
</evidence>
<evidence type="ECO:0000313" key="2">
    <source>
        <dbReference type="Proteomes" id="UP000281726"/>
    </source>
</evidence>
<reference evidence="1 2" key="1">
    <citation type="journal article" date="2004" name="Syst. Appl. Microbiol.">
        <title>Cryptoendolithic actinomycetes from antarctic sandstone rock samples: Micromonospora endolithica sp. nov. and two isolates related to Micromonospora coerulea Jensen 1932.</title>
        <authorList>
            <person name="Hirsch P."/>
            <person name="Mevs U."/>
            <person name="Kroppenstedt R.M."/>
            <person name="Schumann P."/>
            <person name="Stackebrandt E."/>
        </authorList>
    </citation>
    <scope>NUCLEOTIDE SEQUENCE [LARGE SCALE GENOMIC DNA]</scope>
    <source>
        <strain evidence="1 2">JCM 12677</strain>
    </source>
</reference>
<dbReference type="Gene3D" id="1.10.10.10">
    <property type="entry name" value="Winged helix-like DNA-binding domain superfamily/Winged helix DNA-binding domain"/>
    <property type="match status" value="1"/>
</dbReference>
<dbReference type="InterPro" id="IPR011991">
    <property type="entry name" value="ArsR-like_HTH"/>
</dbReference>
<dbReference type="CDD" id="cd00090">
    <property type="entry name" value="HTH_ARSR"/>
    <property type="match status" value="1"/>
</dbReference>
<sequence length="164" mass="17594">MEERLSALEAQVAALTGRETAVGSVAAPDADVYWALQGLKERLPDVSTGALLYTGTVQIADQRLDWQYGHTIDEVLGDDWTALAGTLSALAHPVRLRLLREVLGGRHGTAELAAIEGLGTTGQLHHHLRQLAAAGWLRSAGRGRWTVPGERVVPLLVILAAARR</sequence>
<dbReference type="SUPFAM" id="SSF46785">
    <property type="entry name" value="Winged helix' DNA-binding domain"/>
    <property type="match status" value="1"/>
</dbReference>
<dbReference type="EMBL" id="RBAK01000002">
    <property type="protein sequence ID" value="RKN49564.1"/>
    <property type="molecule type" value="Genomic_DNA"/>
</dbReference>